<reference evidence="2" key="1">
    <citation type="submission" date="2020-06" db="EMBL/GenBank/DDBJ databases">
        <authorList>
            <person name="Li T."/>
            <person name="Hu X."/>
            <person name="Zhang T."/>
            <person name="Song X."/>
            <person name="Zhang H."/>
            <person name="Dai N."/>
            <person name="Sheng W."/>
            <person name="Hou X."/>
            <person name="Wei L."/>
        </authorList>
    </citation>
    <scope>NUCLEOTIDE SEQUENCE</scope>
    <source>
        <strain evidence="2">G02</strain>
        <tissue evidence="2">Leaf</tissue>
    </source>
</reference>
<protein>
    <submittedName>
        <fullName evidence="2">Uncharacterized protein</fullName>
    </submittedName>
</protein>
<name>A0AAW2LZZ9_SESRA</name>
<evidence type="ECO:0000313" key="2">
    <source>
        <dbReference type="EMBL" id="KAL0324780.1"/>
    </source>
</evidence>
<feature type="compositionally biased region" description="Basic and acidic residues" evidence="1">
    <location>
        <begin position="1"/>
        <end position="10"/>
    </location>
</feature>
<accession>A0AAW2LZZ9</accession>
<comment type="caution">
    <text evidence="2">The sequence shown here is derived from an EMBL/GenBank/DDBJ whole genome shotgun (WGS) entry which is preliminary data.</text>
</comment>
<proteinExistence type="predicted"/>
<sequence length="68" mass="7514">MREVPGDDPSKAMSKKSGSDPSSYVGGWRCSLRQAAIVAHRLLDEPLEEEEVCEDEKIRVLHPPRGAP</sequence>
<gene>
    <name evidence="2" type="ORF">Sradi_5047300</name>
</gene>
<organism evidence="2">
    <name type="scientific">Sesamum radiatum</name>
    <name type="common">Black benniseed</name>
    <dbReference type="NCBI Taxonomy" id="300843"/>
    <lineage>
        <taxon>Eukaryota</taxon>
        <taxon>Viridiplantae</taxon>
        <taxon>Streptophyta</taxon>
        <taxon>Embryophyta</taxon>
        <taxon>Tracheophyta</taxon>
        <taxon>Spermatophyta</taxon>
        <taxon>Magnoliopsida</taxon>
        <taxon>eudicotyledons</taxon>
        <taxon>Gunneridae</taxon>
        <taxon>Pentapetalae</taxon>
        <taxon>asterids</taxon>
        <taxon>lamiids</taxon>
        <taxon>Lamiales</taxon>
        <taxon>Pedaliaceae</taxon>
        <taxon>Sesamum</taxon>
    </lineage>
</organism>
<reference evidence="2" key="2">
    <citation type="journal article" date="2024" name="Plant">
        <title>Genomic evolution and insights into agronomic trait innovations of Sesamum species.</title>
        <authorList>
            <person name="Miao H."/>
            <person name="Wang L."/>
            <person name="Qu L."/>
            <person name="Liu H."/>
            <person name="Sun Y."/>
            <person name="Le M."/>
            <person name="Wang Q."/>
            <person name="Wei S."/>
            <person name="Zheng Y."/>
            <person name="Lin W."/>
            <person name="Duan Y."/>
            <person name="Cao H."/>
            <person name="Xiong S."/>
            <person name="Wang X."/>
            <person name="Wei L."/>
            <person name="Li C."/>
            <person name="Ma Q."/>
            <person name="Ju M."/>
            <person name="Zhao R."/>
            <person name="Li G."/>
            <person name="Mu C."/>
            <person name="Tian Q."/>
            <person name="Mei H."/>
            <person name="Zhang T."/>
            <person name="Gao T."/>
            <person name="Zhang H."/>
        </authorList>
    </citation>
    <scope>NUCLEOTIDE SEQUENCE</scope>
    <source>
        <strain evidence="2">G02</strain>
    </source>
</reference>
<dbReference type="AlphaFoldDB" id="A0AAW2LZZ9"/>
<dbReference type="EMBL" id="JACGWJ010000023">
    <property type="protein sequence ID" value="KAL0324780.1"/>
    <property type="molecule type" value="Genomic_DNA"/>
</dbReference>
<evidence type="ECO:0000256" key="1">
    <source>
        <dbReference type="SAM" id="MobiDB-lite"/>
    </source>
</evidence>
<feature type="region of interest" description="Disordered" evidence="1">
    <location>
        <begin position="1"/>
        <end position="25"/>
    </location>
</feature>